<evidence type="ECO:0000256" key="1">
    <source>
        <dbReference type="ARBA" id="ARBA00004651"/>
    </source>
</evidence>
<proteinExistence type="inferred from homology"/>
<dbReference type="InterPro" id="IPR032816">
    <property type="entry name" value="VTT_dom"/>
</dbReference>
<dbReference type="InterPro" id="IPR032818">
    <property type="entry name" value="DedA-like"/>
</dbReference>
<feature type="transmembrane region" description="Helical" evidence="7">
    <location>
        <begin position="131"/>
        <end position="156"/>
    </location>
</feature>
<comment type="similarity">
    <text evidence="2 7">Belongs to the DedA family.</text>
</comment>
<dbReference type="PANTHER" id="PTHR30353:SF15">
    <property type="entry name" value="INNER MEMBRANE PROTEIN YABI"/>
    <property type="match status" value="1"/>
</dbReference>
<evidence type="ECO:0000256" key="7">
    <source>
        <dbReference type="RuleBase" id="RU367016"/>
    </source>
</evidence>
<name>A0ABM7WVN9_9BACT</name>
<protein>
    <recommendedName>
        <fullName evidence="8">VTT domain-containing protein</fullName>
    </recommendedName>
</protein>
<dbReference type="PANTHER" id="PTHR30353">
    <property type="entry name" value="INNER MEMBRANE PROTEIN DEDA-RELATED"/>
    <property type="match status" value="1"/>
</dbReference>
<feature type="transmembrane region" description="Helical" evidence="7">
    <location>
        <begin position="168"/>
        <end position="187"/>
    </location>
</feature>
<feature type="transmembrane region" description="Helical" evidence="7">
    <location>
        <begin position="47"/>
        <end position="69"/>
    </location>
</feature>
<evidence type="ECO:0000256" key="6">
    <source>
        <dbReference type="ARBA" id="ARBA00023136"/>
    </source>
</evidence>
<comment type="subcellular location">
    <subcellularLocation>
        <location evidence="1 7">Cell membrane</location>
        <topology evidence="1 7">Multi-pass membrane protein</topology>
    </subcellularLocation>
</comment>
<evidence type="ECO:0000313" key="10">
    <source>
        <dbReference type="Proteomes" id="UP001162891"/>
    </source>
</evidence>
<organism evidence="9 10">
    <name type="scientific">Anaeromyxobacter oryzae</name>
    <dbReference type="NCBI Taxonomy" id="2918170"/>
    <lineage>
        <taxon>Bacteria</taxon>
        <taxon>Pseudomonadati</taxon>
        <taxon>Myxococcota</taxon>
        <taxon>Myxococcia</taxon>
        <taxon>Myxococcales</taxon>
        <taxon>Cystobacterineae</taxon>
        <taxon>Anaeromyxobacteraceae</taxon>
        <taxon>Anaeromyxobacter</taxon>
    </lineage>
</organism>
<dbReference type="Pfam" id="PF09335">
    <property type="entry name" value="VTT_dom"/>
    <property type="match status" value="1"/>
</dbReference>
<dbReference type="RefSeq" id="WP_248361681.1">
    <property type="nucleotide sequence ID" value="NZ_AP025591.1"/>
</dbReference>
<evidence type="ECO:0000256" key="5">
    <source>
        <dbReference type="ARBA" id="ARBA00022989"/>
    </source>
</evidence>
<evidence type="ECO:0000256" key="4">
    <source>
        <dbReference type="ARBA" id="ARBA00022692"/>
    </source>
</evidence>
<keyword evidence="10" id="KW-1185">Reference proteome</keyword>
<evidence type="ECO:0000259" key="8">
    <source>
        <dbReference type="Pfam" id="PF09335"/>
    </source>
</evidence>
<gene>
    <name evidence="9" type="ORF">AMOR_25620</name>
</gene>
<accession>A0ABM7WVN9</accession>
<reference evidence="10" key="1">
    <citation type="journal article" date="2022" name="Int. J. Syst. Evol. Microbiol.">
        <title>Anaeromyxobacter oryzae sp. nov., Anaeromyxobacter diazotrophicus sp. nov. and Anaeromyxobacter paludicola sp. nov., isolated from paddy soils.</title>
        <authorList>
            <person name="Itoh H."/>
            <person name="Xu Z."/>
            <person name="Mise K."/>
            <person name="Masuda Y."/>
            <person name="Ushijima N."/>
            <person name="Hayakawa C."/>
            <person name="Shiratori Y."/>
            <person name="Senoo K."/>
        </authorList>
    </citation>
    <scope>NUCLEOTIDE SEQUENCE [LARGE SCALE GENOMIC DNA]</scope>
    <source>
        <strain evidence="10">Red232</strain>
    </source>
</reference>
<keyword evidence="6 7" id="KW-0472">Membrane</keyword>
<dbReference type="EMBL" id="AP025591">
    <property type="protein sequence ID" value="BDG03566.1"/>
    <property type="molecule type" value="Genomic_DNA"/>
</dbReference>
<keyword evidence="4 7" id="KW-0812">Transmembrane</keyword>
<evidence type="ECO:0000256" key="3">
    <source>
        <dbReference type="ARBA" id="ARBA00022475"/>
    </source>
</evidence>
<keyword evidence="3 7" id="KW-1003">Cell membrane</keyword>
<evidence type="ECO:0000256" key="2">
    <source>
        <dbReference type="ARBA" id="ARBA00010792"/>
    </source>
</evidence>
<feature type="transmembrane region" description="Helical" evidence="7">
    <location>
        <begin position="9"/>
        <end position="27"/>
    </location>
</feature>
<evidence type="ECO:0000313" key="9">
    <source>
        <dbReference type="EMBL" id="BDG03566.1"/>
    </source>
</evidence>
<dbReference type="Proteomes" id="UP001162891">
    <property type="component" value="Chromosome"/>
</dbReference>
<feature type="domain" description="VTT" evidence="8">
    <location>
        <begin position="27"/>
        <end position="153"/>
    </location>
</feature>
<keyword evidence="5 7" id="KW-1133">Transmembrane helix</keyword>
<sequence length="196" mass="21308">MLTTLLEHFGYVAVFALLVAGGLAVPVPEEAIQLGAGVLCHEGYLRLQLAIPVAWLGIVTGDFLWFSLARRHGPALLARSSVARVLTPSRRAWLEDHFARHPMITVAISRHMSGLRLPAYALAATHGVRPVLFVIADGLSAMVSVPLVVSAGYFFWHHLAQAKADVRRVELGILLAVAIAVAVAVFLRRRRTRARG</sequence>